<feature type="transmembrane region" description="Helical" evidence="1">
    <location>
        <begin position="27"/>
        <end position="44"/>
    </location>
</feature>
<keyword evidence="1" id="KW-1133">Transmembrane helix</keyword>
<dbReference type="STRING" id="1907666.DSM25559_4792"/>
<protein>
    <submittedName>
        <fullName evidence="2">Uncharacterized protein</fullName>
    </submittedName>
</protein>
<keyword evidence="1" id="KW-0812">Transmembrane</keyword>
<evidence type="ECO:0000256" key="1">
    <source>
        <dbReference type="SAM" id="Phobius"/>
    </source>
</evidence>
<dbReference type="EMBL" id="FMUE01000018">
    <property type="protein sequence ID" value="SCX35070.1"/>
    <property type="molecule type" value="Genomic_DNA"/>
</dbReference>
<name>A0A1R3U225_9HYPH</name>
<evidence type="ECO:0000313" key="3">
    <source>
        <dbReference type="Proteomes" id="UP000187891"/>
    </source>
</evidence>
<organism evidence="2 3">
    <name type="scientific">Agrobacterium rosae</name>
    <dbReference type="NCBI Taxonomy" id="1972867"/>
    <lineage>
        <taxon>Bacteria</taxon>
        <taxon>Pseudomonadati</taxon>
        <taxon>Pseudomonadota</taxon>
        <taxon>Alphaproteobacteria</taxon>
        <taxon>Hyphomicrobiales</taxon>
        <taxon>Rhizobiaceae</taxon>
        <taxon>Rhizobium/Agrobacterium group</taxon>
        <taxon>Agrobacterium</taxon>
    </lineage>
</organism>
<accession>A0A1R3U225</accession>
<proteinExistence type="predicted"/>
<evidence type="ECO:0000313" key="2">
    <source>
        <dbReference type="EMBL" id="SCX35070.1"/>
    </source>
</evidence>
<dbReference type="AlphaFoldDB" id="A0A1R3U225"/>
<dbReference type="Proteomes" id="UP000187891">
    <property type="component" value="Unassembled WGS sequence"/>
</dbReference>
<reference evidence="3" key="1">
    <citation type="submission" date="2016-10" db="EMBL/GenBank/DDBJ databases">
        <authorList>
            <person name="Wibberg D."/>
        </authorList>
    </citation>
    <scope>NUCLEOTIDE SEQUENCE [LARGE SCALE GENOMIC DNA]</scope>
</reference>
<sequence length="45" mass="5234">MRRWFFVVTKLEVDRLLPFRQESQKTILFPGVITGMLVMLPVVAA</sequence>
<gene>
    <name evidence="2" type="ORF">DSM25559_4792</name>
</gene>
<keyword evidence="1" id="KW-0472">Membrane</keyword>